<protein>
    <submittedName>
        <fullName evidence="1">Uncharacterized protein</fullName>
    </submittedName>
</protein>
<sequence length="64" mass="7371">MPNVFMPRYSIQISIKLRIKISKGRVLLIFPEMILSRIVDGNRMNKSHHSAIKAIRKVPAITQN</sequence>
<organism evidence="1 2">
    <name type="scientific">Dendrobium catenatum</name>
    <dbReference type="NCBI Taxonomy" id="906689"/>
    <lineage>
        <taxon>Eukaryota</taxon>
        <taxon>Viridiplantae</taxon>
        <taxon>Streptophyta</taxon>
        <taxon>Embryophyta</taxon>
        <taxon>Tracheophyta</taxon>
        <taxon>Spermatophyta</taxon>
        <taxon>Magnoliopsida</taxon>
        <taxon>Liliopsida</taxon>
        <taxon>Asparagales</taxon>
        <taxon>Orchidaceae</taxon>
        <taxon>Epidendroideae</taxon>
        <taxon>Malaxideae</taxon>
        <taxon>Dendrobiinae</taxon>
        <taxon>Dendrobium</taxon>
    </lineage>
</organism>
<proteinExistence type="predicted"/>
<gene>
    <name evidence="1" type="ORF">MA16_Dca027598</name>
</gene>
<accession>A0A2I0WA01</accession>
<keyword evidence="2" id="KW-1185">Reference proteome</keyword>
<evidence type="ECO:0000313" key="1">
    <source>
        <dbReference type="EMBL" id="PKU72485.1"/>
    </source>
</evidence>
<evidence type="ECO:0000313" key="2">
    <source>
        <dbReference type="Proteomes" id="UP000233837"/>
    </source>
</evidence>
<name>A0A2I0WA01_9ASPA</name>
<dbReference type="Proteomes" id="UP000233837">
    <property type="component" value="Unassembled WGS sequence"/>
</dbReference>
<dbReference type="EMBL" id="KZ502829">
    <property type="protein sequence ID" value="PKU72485.1"/>
    <property type="molecule type" value="Genomic_DNA"/>
</dbReference>
<dbReference type="AlphaFoldDB" id="A0A2I0WA01"/>
<reference evidence="1 2" key="2">
    <citation type="journal article" date="2017" name="Nature">
        <title>The Apostasia genome and the evolution of orchids.</title>
        <authorList>
            <person name="Zhang G.Q."/>
            <person name="Liu K.W."/>
            <person name="Li Z."/>
            <person name="Lohaus R."/>
            <person name="Hsiao Y.Y."/>
            <person name="Niu S.C."/>
            <person name="Wang J.Y."/>
            <person name="Lin Y.C."/>
            <person name="Xu Q."/>
            <person name="Chen L.J."/>
            <person name="Yoshida K."/>
            <person name="Fujiwara S."/>
            <person name="Wang Z.W."/>
            <person name="Zhang Y.Q."/>
            <person name="Mitsuda N."/>
            <person name="Wang M."/>
            <person name="Liu G.H."/>
            <person name="Pecoraro L."/>
            <person name="Huang H.X."/>
            <person name="Xiao X.J."/>
            <person name="Lin M."/>
            <person name="Wu X.Y."/>
            <person name="Wu W.L."/>
            <person name="Chen Y.Y."/>
            <person name="Chang S.B."/>
            <person name="Sakamoto S."/>
            <person name="Ohme-Takagi M."/>
            <person name="Yagi M."/>
            <person name="Zeng S.J."/>
            <person name="Shen C.Y."/>
            <person name="Yeh C.M."/>
            <person name="Luo Y.B."/>
            <person name="Tsai W.C."/>
            <person name="Van de Peer Y."/>
            <person name="Liu Z.J."/>
        </authorList>
    </citation>
    <scope>NUCLEOTIDE SEQUENCE [LARGE SCALE GENOMIC DNA]</scope>
    <source>
        <tissue evidence="1">The whole plant</tissue>
    </source>
</reference>
<reference evidence="1 2" key="1">
    <citation type="journal article" date="2016" name="Sci. Rep.">
        <title>The Dendrobium catenatum Lindl. genome sequence provides insights into polysaccharide synthase, floral development and adaptive evolution.</title>
        <authorList>
            <person name="Zhang G.Q."/>
            <person name="Xu Q."/>
            <person name="Bian C."/>
            <person name="Tsai W.C."/>
            <person name="Yeh C.M."/>
            <person name="Liu K.W."/>
            <person name="Yoshida K."/>
            <person name="Zhang L.S."/>
            <person name="Chang S.B."/>
            <person name="Chen F."/>
            <person name="Shi Y."/>
            <person name="Su Y.Y."/>
            <person name="Zhang Y.Q."/>
            <person name="Chen L.J."/>
            <person name="Yin Y."/>
            <person name="Lin M."/>
            <person name="Huang H."/>
            <person name="Deng H."/>
            <person name="Wang Z.W."/>
            <person name="Zhu S.L."/>
            <person name="Zhao X."/>
            <person name="Deng C."/>
            <person name="Niu S.C."/>
            <person name="Huang J."/>
            <person name="Wang M."/>
            <person name="Liu G.H."/>
            <person name="Yang H.J."/>
            <person name="Xiao X.J."/>
            <person name="Hsiao Y.Y."/>
            <person name="Wu W.L."/>
            <person name="Chen Y.Y."/>
            <person name="Mitsuda N."/>
            <person name="Ohme-Takagi M."/>
            <person name="Luo Y.B."/>
            <person name="Van de Peer Y."/>
            <person name="Liu Z.J."/>
        </authorList>
    </citation>
    <scope>NUCLEOTIDE SEQUENCE [LARGE SCALE GENOMIC DNA]</scope>
    <source>
        <tissue evidence="1">The whole plant</tissue>
    </source>
</reference>